<evidence type="ECO:0000256" key="2">
    <source>
        <dbReference type="ARBA" id="ARBA00004496"/>
    </source>
</evidence>
<evidence type="ECO:0000313" key="9">
    <source>
        <dbReference type="Proteomes" id="UP001305647"/>
    </source>
</evidence>
<dbReference type="PANTHER" id="PTHR44313:SF1">
    <property type="entry name" value="DNAJ HOMOLOG SUBFAMILY C MEMBER 17"/>
    <property type="match status" value="1"/>
</dbReference>
<dbReference type="EMBL" id="MU863624">
    <property type="protein sequence ID" value="KAK4106873.1"/>
    <property type="molecule type" value="Genomic_DNA"/>
</dbReference>
<keyword evidence="5" id="KW-0539">Nucleus</keyword>
<keyword evidence="9" id="KW-1185">Reference proteome</keyword>
<evidence type="ECO:0000256" key="5">
    <source>
        <dbReference type="ARBA" id="ARBA00023242"/>
    </source>
</evidence>
<feature type="compositionally biased region" description="Pro residues" evidence="6">
    <location>
        <begin position="359"/>
        <end position="369"/>
    </location>
</feature>
<proteinExistence type="predicted"/>
<dbReference type="Proteomes" id="UP001305647">
    <property type="component" value="Unassembled WGS sequence"/>
</dbReference>
<feature type="region of interest" description="Disordered" evidence="6">
    <location>
        <begin position="106"/>
        <end position="369"/>
    </location>
</feature>
<gene>
    <name evidence="8" type="ORF">N658DRAFT_415317</name>
</gene>
<reference evidence="8" key="2">
    <citation type="submission" date="2023-05" db="EMBL/GenBank/DDBJ databases">
        <authorList>
            <consortium name="Lawrence Berkeley National Laboratory"/>
            <person name="Steindorff A."/>
            <person name="Hensen N."/>
            <person name="Bonometti L."/>
            <person name="Westerberg I."/>
            <person name="Brannstrom I.O."/>
            <person name="Guillou S."/>
            <person name="Cros-Aarteil S."/>
            <person name="Calhoun S."/>
            <person name="Haridas S."/>
            <person name="Kuo A."/>
            <person name="Mondo S."/>
            <person name="Pangilinan J."/>
            <person name="Riley R."/>
            <person name="Labutti K."/>
            <person name="Andreopoulos B."/>
            <person name="Lipzen A."/>
            <person name="Chen C."/>
            <person name="Yanf M."/>
            <person name="Daum C."/>
            <person name="Ng V."/>
            <person name="Clum A."/>
            <person name="Ohm R."/>
            <person name="Martin F."/>
            <person name="Silar P."/>
            <person name="Natvig D."/>
            <person name="Lalanne C."/>
            <person name="Gautier V."/>
            <person name="Ament-Velasquez S.L."/>
            <person name="Kruys A."/>
            <person name="Hutchinson M.I."/>
            <person name="Powell A.J."/>
            <person name="Barry K."/>
            <person name="Miller A.N."/>
            <person name="Grigoriev I.V."/>
            <person name="Debuchy R."/>
            <person name="Gladieux P."/>
            <person name="Thoren M.H."/>
            <person name="Johannesson H."/>
        </authorList>
    </citation>
    <scope>NUCLEOTIDE SEQUENCE</scope>
    <source>
        <strain evidence="8">CBS 757.83</strain>
    </source>
</reference>
<dbReference type="GO" id="GO:0000390">
    <property type="term" value="P:spliceosomal complex disassembly"/>
    <property type="evidence" value="ECO:0007669"/>
    <property type="project" value="TreeGrafter"/>
</dbReference>
<name>A0AAN6T6R7_9PEZI</name>
<feature type="compositionally biased region" description="Basic and acidic residues" evidence="6">
    <location>
        <begin position="140"/>
        <end position="163"/>
    </location>
</feature>
<evidence type="ECO:0000256" key="4">
    <source>
        <dbReference type="ARBA" id="ARBA00023186"/>
    </source>
</evidence>
<feature type="compositionally biased region" description="Basic and acidic residues" evidence="6">
    <location>
        <begin position="106"/>
        <end position="131"/>
    </location>
</feature>
<dbReference type="PANTHER" id="PTHR44313">
    <property type="entry name" value="DNAJ HOMOLOG SUBFAMILY C MEMBER 17"/>
    <property type="match status" value="1"/>
</dbReference>
<protein>
    <recommendedName>
        <fullName evidence="7">J domain-containing protein</fullName>
    </recommendedName>
</protein>
<comment type="caution">
    <text evidence="8">The sequence shown here is derived from an EMBL/GenBank/DDBJ whole genome shotgun (WGS) entry which is preliminary data.</text>
</comment>
<feature type="domain" description="J" evidence="7">
    <location>
        <begin position="19"/>
        <end position="83"/>
    </location>
</feature>
<feature type="compositionally biased region" description="Basic and acidic residues" evidence="6">
    <location>
        <begin position="325"/>
        <end position="348"/>
    </location>
</feature>
<keyword evidence="3" id="KW-0963">Cytoplasm</keyword>
<dbReference type="AlphaFoldDB" id="A0AAN6T6R7"/>
<evidence type="ECO:0000256" key="1">
    <source>
        <dbReference type="ARBA" id="ARBA00004123"/>
    </source>
</evidence>
<dbReference type="SUPFAM" id="SSF46565">
    <property type="entry name" value="Chaperone J-domain"/>
    <property type="match status" value="1"/>
</dbReference>
<feature type="compositionally biased region" description="Polar residues" evidence="6">
    <location>
        <begin position="260"/>
        <end position="279"/>
    </location>
</feature>
<evidence type="ECO:0000313" key="8">
    <source>
        <dbReference type="EMBL" id="KAK4106873.1"/>
    </source>
</evidence>
<organism evidence="8 9">
    <name type="scientific">Parathielavia hyrcaniae</name>
    <dbReference type="NCBI Taxonomy" id="113614"/>
    <lineage>
        <taxon>Eukaryota</taxon>
        <taxon>Fungi</taxon>
        <taxon>Dikarya</taxon>
        <taxon>Ascomycota</taxon>
        <taxon>Pezizomycotina</taxon>
        <taxon>Sordariomycetes</taxon>
        <taxon>Sordariomycetidae</taxon>
        <taxon>Sordariales</taxon>
        <taxon>Chaetomiaceae</taxon>
        <taxon>Parathielavia</taxon>
    </lineage>
</organism>
<feature type="compositionally biased region" description="Basic and acidic residues" evidence="6">
    <location>
        <begin position="212"/>
        <end position="228"/>
    </location>
</feature>
<feature type="compositionally biased region" description="Basic and acidic residues" evidence="6">
    <location>
        <begin position="236"/>
        <end position="253"/>
    </location>
</feature>
<evidence type="ECO:0000256" key="6">
    <source>
        <dbReference type="SAM" id="MobiDB-lite"/>
    </source>
</evidence>
<dbReference type="CDD" id="cd06257">
    <property type="entry name" value="DnaJ"/>
    <property type="match status" value="1"/>
</dbReference>
<dbReference type="GO" id="GO:0005681">
    <property type="term" value="C:spliceosomal complex"/>
    <property type="evidence" value="ECO:0007669"/>
    <property type="project" value="TreeGrafter"/>
</dbReference>
<feature type="compositionally biased region" description="Low complexity" evidence="6">
    <location>
        <begin position="315"/>
        <end position="324"/>
    </location>
</feature>
<evidence type="ECO:0000259" key="7">
    <source>
        <dbReference type="PROSITE" id="PS50076"/>
    </source>
</evidence>
<dbReference type="InterPro" id="IPR036869">
    <property type="entry name" value="J_dom_sf"/>
</dbReference>
<dbReference type="InterPro" id="IPR052094">
    <property type="entry name" value="Pre-mRNA-splicing_ERAD"/>
</dbReference>
<dbReference type="SMART" id="SM00271">
    <property type="entry name" value="DnaJ"/>
    <property type="match status" value="1"/>
</dbReference>
<dbReference type="Pfam" id="PF00226">
    <property type="entry name" value="DnaJ"/>
    <property type="match status" value="1"/>
</dbReference>
<keyword evidence="4" id="KW-0143">Chaperone</keyword>
<reference evidence="8" key="1">
    <citation type="journal article" date="2023" name="Mol. Phylogenet. Evol.">
        <title>Genome-scale phylogeny and comparative genomics of the fungal order Sordariales.</title>
        <authorList>
            <person name="Hensen N."/>
            <person name="Bonometti L."/>
            <person name="Westerberg I."/>
            <person name="Brannstrom I.O."/>
            <person name="Guillou S."/>
            <person name="Cros-Aarteil S."/>
            <person name="Calhoun S."/>
            <person name="Haridas S."/>
            <person name="Kuo A."/>
            <person name="Mondo S."/>
            <person name="Pangilinan J."/>
            <person name="Riley R."/>
            <person name="LaButti K."/>
            <person name="Andreopoulos B."/>
            <person name="Lipzen A."/>
            <person name="Chen C."/>
            <person name="Yan M."/>
            <person name="Daum C."/>
            <person name="Ng V."/>
            <person name="Clum A."/>
            <person name="Steindorff A."/>
            <person name="Ohm R.A."/>
            <person name="Martin F."/>
            <person name="Silar P."/>
            <person name="Natvig D.O."/>
            <person name="Lalanne C."/>
            <person name="Gautier V."/>
            <person name="Ament-Velasquez S.L."/>
            <person name="Kruys A."/>
            <person name="Hutchinson M.I."/>
            <person name="Powell A.J."/>
            <person name="Barry K."/>
            <person name="Miller A.N."/>
            <person name="Grigoriev I.V."/>
            <person name="Debuchy R."/>
            <person name="Gladieux P."/>
            <person name="Hiltunen Thoren M."/>
            <person name="Johannesson H."/>
        </authorList>
    </citation>
    <scope>NUCLEOTIDE SEQUENCE</scope>
    <source>
        <strain evidence="8">CBS 757.83</strain>
    </source>
</reference>
<dbReference type="PROSITE" id="PS50076">
    <property type="entry name" value="DNAJ_2"/>
    <property type="match status" value="1"/>
</dbReference>
<comment type="subcellular location">
    <subcellularLocation>
        <location evidence="2">Cytoplasm</location>
    </subcellularLocation>
    <subcellularLocation>
        <location evidence="1">Nucleus</location>
    </subcellularLocation>
</comment>
<dbReference type="InterPro" id="IPR001623">
    <property type="entry name" value="DnaJ_domain"/>
</dbReference>
<feature type="compositionally biased region" description="Polar residues" evidence="6">
    <location>
        <begin position="289"/>
        <end position="300"/>
    </location>
</feature>
<sequence>MPDQDLVAYARDAAGRGVDLFALLGTDATASESDIRRAFRRKALTAHPDKAGDAYDPALYEGLERARDVLVDPAAREAYDGCVRAALQKKMQLDQMSEKRRRLVEDLERREEEAKRAKHGDPRPKAPDPERAAMAARGRAKLEEWMRPRREAEERERLARGEEVAAAAASTDNGPSRSSAEDRPAAPQTQQQDDRRAPSPTSSDLDNQAAELEGRLNESRQRKAEKAQRKAVKRGQKAEEKRVGADEKAKKAEAAPAQGSRWTSASDKPPSHTTTAGSQTDEDERPQPATASPSFGQTLPTGGVSKAPGSFASTLARLRAAQAARNEEKRSRAEAAGRPMGDQDKVTKPAETMPSTTPGMPPVPNDGVN</sequence>
<dbReference type="GO" id="GO:0005737">
    <property type="term" value="C:cytoplasm"/>
    <property type="evidence" value="ECO:0007669"/>
    <property type="project" value="UniProtKB-SubCell"/>
</dbReference>
<evidence type="ECO:0000256" key="3">
    <source>
        <dbReference type="ARBA" id="ARBA00022490"/>
    </source>
</evidence>
<accession>A0AAN6T6R7</accession>
<dbReference type="Gene3D" id="1.10.287.110">
    <property type="entry name" value="DnaJ domain"/>
    <property type="match status" value="1"/>
</dbReference>